<feature type="non-terminal residue" evidence="2">
    <location>
        <position position="119"/>
    </location>
</feature>
<accession>A0ABN7W9P5</accession>
<proteinExistence type="predicted"/>
<protein>
    <submittedName>
        <fullName evidence="2">16379_t:CDS:1</fullName>
    </submittedName>
</protein>
<evidence type="ECO:0000313" key="3">
    <source>
        <dbReference type="Proteomes" id="UP000789901"/>
    </source>
</evidence>
<feature type="region of interest" description="Disordered" evidence="1">
    <location>
        <begin position="55"/>
        <end position="119"/>
    </location>
</feature>
<sequence>MAKKFHIGARCVYEIWEHIDCLQQGLDNWNDSPPSDSHNKKLSTIEISINEASTKSAKNIKSKPKSVRISDQHSVSKDSTDKMSETKKETIPSEASQKTEDPLEFYKRTQEDAKKIRAV</sequence>
<dbReference type="Proteomes" id="UP000789901">
    <property type="component" value="Unassembled WGS sequence"/>
</dbReference>
<name>A0ABN7W9P5_GIGMA</name>
<reference evidence="2 3" key="1">
    <citation type="submission" date="2021-06" db="EMBL/GenBank/DDBJ databases">
        <authorList>
            <person name="Kallberg Y."/>
            <person name="Tangrot J."/>
            <person name="Rosling A."/>
        </authorList>
    </citation>
    <scope>NUCLEOTIDE SEQUENCE [LARGE SCALE GENOMIC DNA]</scope>
    <source>
        <strain evidence="2 3">120-4 pot B 10/14</strain>
    </source>
</reference>
<organism evidence="2 3">
    <name type="scientific">Gigaspora margarita</name>
    <dbReference type="NCBI Taxonomy" id="4874"/>
    <lineage>
        <taxon>Eukaryota</taxon>
        <taxon>Fungi</taxon>
        <taxon>Fungi incertae sedis</taxon>
        <taxon>Mucoromycota</taxon>
        <taxon>Glomeromycotina</taxon>
        <taxon>Glomeromycetes</taxon>
        <taxon>Diversisporales</taxon>
        <taxon>Gigasporaceae</taxon>
        <taxon>Gigaspora</taxon>
    </lineage>
</organism>
<dbReference type="EMBL" id="CAJVQB010036115">
    <property type="protein sequence ID" value="CAG8823487.1"/>
    <property type="molecule type" value="Genomic_DNA"/>
</dbReference>
<feature type="compositionally biased region" description="Basic and acidic residues" evidence="1">
    <location>
        <begin position="68"/>
        <end position="119"/>
    </location>
</feature>
<gene>
    <name evidence="2" type="ORF">GMARGA_LOCUS28353</name>
</gene>
<evidence type="ECO:0000313" key="2">
    <source>
        <dbReference type="EMBL" id="CAG8823487.1"/>
    </source>
</evidence>
<evidence type="ECO:0000256" key="1">
    <source>
        <dbReference type="SAM" id="MobiDB-lite"/>
    </source>
</evidence>
<keyword evidence="3" id="KW-1185">Reference proteome</keyword>
<comment type="caution">
    <text evidence="2">The sequence shown here is derived from an EMBL/GenBank/DDBJ whole genome shotgun (WGS) entry which is preliminary data.</text>
</comment>